<dbReference type="OrthoDB" id="5413827at2759"/>
<gene>
    <name evidence="2" type="ORF">T440DRAFT_470672</name>
</gene>
<dbReference type="PANTHER" id="PTHR38790">
    <property type="entry name" value="2EXR DOMAIN-CONTAINING PROTEIN-RELATED"/>
    <property type="match status" value="1"/>
</dbReference>
<proteinExistence type="predicted"/>
<organism evidence="2 3">
    <name type="scientific">Plenodomus tracheiphilus IPT5</name>
    <dbReference type="NCBI Taxonomy" id="1408161"/>
    <lineage>
        <taxon>Eukaryota</taxon>
        <taxon>Fungi</taxon>
        <taxon>Dikarya</taxon>
        <taxon>Ascomycota</taxon>
        <taxon>Pezizomycotina</taxon>
        <taxon>Dothideomycetes</taxon>
        <taxon>Pleosporomycetidae</taxon>
        <taxon>Pleosporales</taxon>
        <taxon>Pleosporineae</taxon>
        <taxon>Leptosphaeriaceae</taxon>
        <taxon>Plenodomus</taxon>
    </lineage>
</organism>
<dbReference type="AlphaFoldDB" id="A0A6A7B0J4"/>
<evidence type="ECO:0000313" key="3">
    <source>
        <dbReference type="Proteomes" id="UP000799423"/>
    </source>
</evidence>
<accession>A0A6A7B0J4</accession>
<keyword evidence="3" id="KW-1185">Reference proteome</keyword>
<dbReference type="InterPro" id="IPR056632">
    <property type="entry name" value="DUF7730"/>
</dbReference>
<sequence>MVSEDSSELDRCHAPVFHIAQDEIVAGAKSAITLKNFQSSLFLQLPGELRNRIYGYVLNNLSVHLYSQYKPCSAASCQTCQAPKDDWPIVHIHSYAVALSQVCRAVHAETQFLPSNLTELHGNMSILVLVLERRPIFTAAQLATLAVVYIELDDESCDRSYHLIRNGLSAIARTLVGSCTQLERMVLVFKGQSWNEEVQELRRDRVFNNLRSRVGLHLHINPSMNRIAVEMMQM</sequence>
<dbReference type="PANTHER" id="PTHR38790:SF4">
    <property type="entry name" value="2EXR DOMAIN-CONTAINING PROTEIN"/>
    <property type="match status" value="1"/>
</dbReference>
<reference evidence="2" key="1">
    <citation type="submission" date="2020-01" db="EMBL/GenBank/DDBJ databases">
        <authorList>
            <consortium name="DOE Joint Genome Institute"/>
            <person name="Haridas S."/>
            <person name="Albert R."/>
            <person name="Binder M."/>
            <person name="Bloem J."/>
            <person name="Labutti K."/>
            <person name="Salamov A."/>
            <person name="Andreopoulos B."/>
            <person name="Baker S.E."/>
            <person name="Barry K."/>
            <person name="Bills G."/>
            <person name="Bluhm B.H."/>
            <person name="Cannon C."/>
            <person name="Castanera R."/>
            <person name="Culley D.E."/>
            <person name="Daum C."/>
            <person name="Ezra D."/>
            <person name="Gonzalez J.B."/>
            <person name="Henrissat B."/>
            <person name="Kuo A."/>
            <person name="Liang C."/>
            <person name="Lipzen A."/>
            <person name="Lutzoni F."/>
            <person name="Magnuson J."/>
            <person name="Mondo S."/>
            <person name="Nolan M."/>
            <person name="Ohm R."/>
            <person name="Pangilinan J."/>
            <person name="Park H.-J."/>
            <person name="Ramirez L."/>
            <person name="Alfaro M."/>
            <person name="Sun H."/>
            <person name="Tritt A."/>
            <person name="Yoshinaga Y."/>
            <person name="Zwiers L.-H."/>
            <person name="Turgeon B.G."/>
            <person name="Goodwin S.B."/>
            <person name="Spatafora J.W."/>
            <person name="Crous P.W."/>
            <person name="Grigoriev I.V."/>
        </authorList>
    </citation>
    <scope>NUCLEOTIDE SEQUENCE</scope>
    <source>
        <strain evidence="2">IPT5</strain>
    </source>
</reference>
<dbReference type="Proteomes" id="UP000799423">
    <property type="component" value="Unassembled WGS sequence"/>
</dbReference>
<evidence type="ECO:0000259" key="1">
    <source>
        <dbReference type="Pfam" id="PF24864"/>
    </source>
</evidence>
<protein>
    <recommendedName>
        <fullName evidence="1">DUF7730 domain-containing protein</fullName>
    </recommendedName>
</protein>
<feature type="domain" description="DUF7730" evidence="1">
    <location>
        <begin position="37"/>
        <end position="78"/>
    </location>
</feature>
<name>A0A6A7B0J4_9PLEO</name>
<dbReference type="Pfam" id="PF24864">
    <property type="entry name" value="DUF7730"/>
    <property type="match status" value="1"/>
</dbReference>
<dbReference type="EMBL" id="MU006322">
    <property type="protein sequence ID" value="KAF2847859.1"/>
    <property type="molecule type" value="Genomic_DNA"/>
</dbReference>
<evidence type="ECO:0000313" key="2">
    <source>
        <dbReference type="EMBL" id="KAF2847859.1"/>
    </source>
</evidence>